<evidence type="ECO:0008006" key="5">
    <source>
        <dbReference type="Google" id="ProtNLM"/>
    </source>
</evidence>
<keyword evidence="2" id="KW-0804">Transcription</keyword>
<evidence type="ECO:0000313" key="3">
    <source>
        <dbReference type="EMBL" id="GAA4775149.1"/>
    </source>
</evidence>
<dbReference type="Proteomes" id="UP001501147">
    <property type="component" value="Unassembled WGS sequence"/>
</dbReference>
<dbReference type="RefSeq" id="WP_345613087.1">
    <property type="nucleotide sequence ID" value="NZ_BAABJV010000004.1"/>
</dbReference>
<evidence type="ECO:0000313" key="4">
    <source>
        <dbReference type="Proteomes" id="UP001501147"/>
    </source>
</evidence>
<dbReference type="EMBL" id="BAABJV010000004">
    <property type="protein sequence ID" value="GAA4775149.1"/>
    <property type="molecule type" value="Genomic_DNA"/>
</dbReference>
<organism evidence="3 4">
    <name type="scientific">Streptomyces sanyensis</name>
    <dbReference type="NCBI Taxonomy" id="568869"/>
    <lineage>
        <taxon>Bacteria</taxon>
        <taxon>Bacillati</taxon>
        <taxon>Actinomycetota</taxon>
        <taxon>Actinomycetes</taxon>
        <taxon>Kitasatosporales</taxon>
        <taxon>Streptomycetaceae</taxon>
        <taxon>Streptomyces</taxon>
    </lineage>
</organism>
<keyword evidence="1" id="KW-0805">Transcription regulation</keyword>
<dbReference type="Gene3D" id="1.10.10.1320">
    <property type="entry name" value="Anti-sigma factor, zinc-finger domain"/>
    <property type="match status" value="1"/>
</dbReference>
<proteinExistence type="predicted"/>
<keyword evidence="4" id="KW-1185">Reference proteome</keyword>
<name>A0ABP9A8E5_9ACTN</name>
<sequence length="205" mass="22432">MTTRTTSPDHGRDGEDEQLACGRLVFDVWDAWEYGRSDAHLRDCPHCRESVRGLEQLQSAVRGLRDSAVDPPADDMALLTQRIMDVVRLELRPGRPLPLGEAGEDLWITEAVAARTLRAAAEGVSGVRAGSCRFAPSLSFDTGPVEVCLDIHAPVDAHLPDIADDVRREVRAAADDQLGLVIAAVDVRITDLVVDSDESREERSR</sequence>
<evidence type="ECO:0000256" key="2">
    <source>
        <dbReference type="ARBA" id="ARBA00023163"/>
    </source>
</evidence>
<gene>
    <name evidence="3" type="ORF">GCM10023329_24610</name>
</gene>
<dbReference type="InterPro" id="IPR041916">
    <property type="entry name" value="Anti_sigma_zinc_sf"/>
</dbReference>
<evidence type="ECO:0000256" key="1">
    <source>
        <dbReference type="ARBA" id="ARBA00023015"/>
    </source>
</evidence>
<accession>A0ABP9A8E5</accession>
<comment type="caution">
    <text evidence="3">The sequence shown here is derived from an EMBL/GenBank/DDBJ whole genome shotgun (WGS) entry which is preliminary data.</text>
</comment>
<protein>
    <recommendedName>
        <fullName evidence="5">Asp23/Gls24 family envelope stress response protein</fullName>
    </recommendedName>
</protein>
<reference evidence="4" key="1">
    <citation type="journal article" date="2019" name="Int. J. Syst. Evol. Microbiol.">
        <title>The Global Catalogue of Microorganisms (GCM) 10K type strain sequencing project: providing services to taxonomists for standard genome sequencing and annotation.</title>
        <authorList>
            <consortium name="The Broad Institute Genomics Platform"/>
            <consortium name="The Broad Institute Genome Sequencing Center for Infectious Disease"/>
            <person name="Wu L."/>
            <person name="Ma J."/>
        </authorList>
    </citation>
    <scope>NUCLEOTIDE SEQUENCE [LARGE SCALE GENOMIC DNA]</scope>
    <source>
        <strain evidence="4">JCM 18324</strain>
    </source>
</reference>